<dbReference type="AlphaFoldDB" id="A0A4Y2BV32"/>
<comment type="caution">
    <text evidence="2">The sequence shown here is derived from an EMBL/GenBank/DDBJ whole genome shotgun (WGS) entry which is preliminary data.</text>
</comment>
<protein>
    <submittedName>
        <fullName evidence="2">Uncharacterized protein</fullName>
    </submittedName>
</protein>
<feature type="region of interest" description="Disordered" evidence="1">
    <location>
        <begin position="1"/>
        <end position="27"/>
    </location>
</feature>
<sequence>MRAKNPVDDFIRGHSPMPGVPVTKPNSSKDPSCTWAWCTLNLTSCVKPSPVSVVRKFVEGRDTEEKVRLFELELGIESLNKDYKPKYAKYEIAAG</sequence>
<dbReference type="Proteomes" id="UP000499080">
    <property type="component" value="Unassembled WGS sequence"/>
</dbReference>
<evidence type="ECO:0000256" key="1">
    <source>
        <dbReference type="SAM" id="MobiDB-lite"/>
    </source>
</evidence>
<organism evidence="2 3">
    <name type="scientific">Araneus ventricosus</name>
    <name type="common">Orbweaver spider</name>
    <name type="synonym">Epeira ventricosa</name>
    <dbReference type="NCBI Taxonomy" id="182803"/>
    <lineage>
        <taxon>Eukaryota</taxon>
        <taxon>Metazoa</taxon>
        <taxon>Ecdysozoa</taxon>
        <taxon>Arthropoda</taxon>
        <taxon>Chelicerata</taxon>
        <taxon>Arachnida</taxon>
        <taxon>Araneae</taxon>
        <taxon>Araneomorphae</taxon>
        <taxon>Entelegynae</taxon>
        <taxon>Araneoidea</taxon>
        <taxon>Araneidae</taxon>
        <taxon>Araneus</taxon>
    </lineage>
</organism>
<dbReference type="EMBL" id="BGPR01000115">
    <property type="protein sequence ID" value="GBL95958.1"/>
    <property type="molecule type" value="Genomic_DNA"/>
</dbReference>
<evidence type="ECO:0000313" key="3">
    <source>
        <dbReference type="Proteomes" id="UP000499080"/>
    </source>
</evidence>
<keyword evidence="3" id="KW-1185">Reference proteome</keyword>
<name>A0A4Y2BV32_ARAVE</name>
<evidence type="ECO:0000313" key="2">
    <source>
        <dbReference type="EMBL" id="GBL95958.1"/>
    </source>
</evidence>
<reference evidence="2 3" key="1">
    <citation type="journal article" date="2019" name="Sci. Rep.">
        <title>Orb-weaving spider Araneus ventricosus genome elucidates the spidroin gene catalogue.</title>
        <authorList>
            <person name="Kono N."/>
            <person name="Nakamura H."/>
            <person name="Ohtoshi R."/>
            <person name="Moran D.A.P."/>
            <person name="Shinohara A."/>
            <person name="Yoshida Y."/>
            <person name="Fujiwara M."/>
            <person name="Mori M."/>
            <person name="Tomita M."/>
            <person name="Arakawa K."/>
        </authorList>
    </citation>
    <scope>NUCLEOTIDE SEQUENCE [LARGE SCALE GENOMIC DNA]</scope>
</reference>
<accession>A0A4Y2BV32</accession>
<feature type="compositionally biased region" description="Basic and acidic residues" evidence="1">
    <location>
        <begin position="1"/>
        <end position="12"/>
    </location>
</feature>
<proteinExistence type="predicted"/>
<gene>
    <name evidence="2" type="ORF">AVEN_227175_1</name>
</gene>